<keyword evidence="1" id="KW-1133">Transmembrane helix</keyword>
<gene>
    <name evidence="2" type="ORF">G3M99_01725</name>
</gene>
<protein>
    <submittedName>
        <fullName evidence="2">DUF3139 domain-containing protein</fullName>
    </submittedName>
</protein>
<dbReference type="EMBL" id="JAAGPU010000001">
    <property type="protein sequence ID" value="NEU03593.1"/>
    <property type="molecule type" value="Genomic_DNA"/>
</dbReference>
<name>A0A6M0H0J0_9CLOT</name>
<evidence type="ECO:0000313" key="2">
    <source>
        <dbReference type="EMBL" id="NEU03593.1"/>
    </source>
</evidence>
<comment type="caution">
    <text evidence="2">The sequence shown here is derived from an EMBL/GenBank/DDBJ whole genome shotgun (WGS) entry which is preliminary data.</text>
</comment>
<keyword evidence="1" id="KW-0812">Transmembrane</keyword>
<reference evidence="2 3" key="1">
    <citation type="submission" date="2020-02" db="EMBL/GenBank/DDBJ databases">
        <title>Genome assembly of a novel Clostridium senegalense strain.</title>
        <authorList>
            <person name="Gupta T.B."/>
            <person name="Jauregui R."/>
            <person name="Maclean P."/>
            <person name="Nawarathana A."/>
            <person name="Brightwell G."/>
        </authorList>
    </citation>
    <scope>NUCLEOTIDE SEQUENCE [LARGE SCALE GENOMIC DNA]</scope>
    <source>
        <strain evidence="2 3">AGRFS4</strain>
    </source>
</reference>
<accession>A0A6M0H0J0</accession>
<evidence type="ECO:0000313" key="3">
    <source>
        <dbReference type="Proteomes" id="UP000481872"/>
    </source>
</evidence>
<evidence type="ECO:0000256" key="1">
    <source>
        <dbReference type="SAM" id="Phobius"/>
    </source>
</evidence>
<dbReference type="AlphaFoldDB" id="A0A6M0H0J0"/>
<keyword evidence="3" id="KW-1185">Reference proteome</keyword>
<feature type="transmembrane region" description="Helical" evidence="1">
    <location>
        <begin position="20"/>
        <end position="39"/>
    </location>
</feature>
<proteinExistence type="predicted"/>
<dbReference type="RefSeq" id="WP_199868901.1">
    <property type="nucleotide sequence ID" value="NZ_JAAGPU010000001.1"/>
</dbReference>
<sequence length="62" mass="7426">MQDGFESYNKLSFRKKKSIILLLIIIFIAIWIFTSRYIAKKTIFDYMDRQGISKNDIVVEDF</sequence>
<organism evidence="2 3">
    <name type="scientific">Clostridium senegalense</name>
    <dbReference type="NCBI Taxonomy" id="1465809"/>
    <lineage>
        <taxon>Bacteria</taxon>
        <taxon>Bacillati</taxon>
        <taxon>Bacillota</taxon>
        <taxon>Clostridia</taxon>
        <taxon>Eubacteriales</taxon>
        <taxon>Clostridiaceae</taxon>
        <taxon>Clostridium</taxon>
    </lineage>
</organism>
<keyword evidence="1" id="KW-0472">Membrane</keyword>
<dbReference type="Proteomes" id="UP000481872">
    <property type="component" value="Unassembled WGS sequence"/>
</dbReference>